<dbReference type="Gene3D" id="2.60.120.10">
    <property type="entry name" value="Jelly Rolls"/>
    <property type="match status" value="1"/>
</dbReference>
<dbReference type="GO" id="GO:0003700">
    <property type="term" value="F:DNA-binding transcription factor activity"/>
    <property type="evidence" value="ECO:0007669"/>
    <property type="project" value="TreeGrafter"/>
</dbReference>
<dbReference type="KEGG" id="trs:Terro_0529"/>
<evidence type="ECO:0000256" key="3">
    <source>
        <dbReference type="ARBA" id="ARBA00023163"/>
    </source>
</evidence>
<dbReference type="InterPro" id="IPR036390">
    <property type="entry name" value="WH_DNA-bd_sf"/>
</dbReference>
<dbReference type="InterPro" id="IPR012318">
    <property type="entry name" value="HTH_CRP"/>
</dbReference>
<evidence type="ECO:0000313" key="5">
    <source>
        <dbReference type="EMBL" id="AFL86870.1"/>
    </source>
</evidence>
<dbReference type="SUPFAM" id="SSF46785">
    <property type="entry name" value="Winged helix' DNA-binding domain"/>
    <property type="match status" value="1"/>
</dbReference>
<evidence type="ECO:0000256" key="2">
    <source>
        <dbReference type="ARBA" id="ARBA00023125"/>
    </source>
</evidence>
<dbReference type="PROSITE" id="PS51063">
    <property type="entry name" value="HTH_CRP_2"/>
    <property type="match status" value="1"/>
</dbReference>
<dbReference type="GO" id="GO:0003677">
    <property type="term" value="F:DNA binding"/>
    <property type="evidence" value="ECO:0007669"/>
    <property type="project" value="UniProtKB-KW"/>
</dbReference>
<evidence type="ECO:0000259" key="4">
    <source>
        <dbReference type="PROSITE" id="PS51063"/>
    </source>
</evidence>
<evidence type="ECO:0000256" key="1">
    <source>
        <dbReference type="ARBA" id="ARBA00023015"/>
    </source>
</evidence>
<dbReference type="Proteomes" id="UP000006056">
    <property type="component" value="Chromosome"/>
</dbReference>
<dbReference type="SUPFAM" id="SSF51206">
    <property type="entry name" value="cAMP-binding domain-like"/>
    <property type="match status" value="1"/>
</dbReference>
<dbReference type="InterPro" id="IPR014710">
    <property type="entry name" value="RmlC-like_jellyroll"/>
</dbReference>
<proteinExistence type="predicted"/>
<dbReference type="OrthoDB" id="8969464at2"/>
<dbReference type="Pfam" id="PF13545">
    <property type="entry name" value="HTH_Crp_2"/>
    <property type="match status" value="1"/>
</dbReference>
<dbReference type="EMBL" id="CP003379">
    <property type="protein sequence ID" value="AFL86870.1"/>
    <property type="molecule type" value="Genomic_DNA"/>
</dbReference>
<reference evidence="5 6" key="1">
    <citation type="submission" date="2012-06" db="EMBL/GenBank/DDBJ databases">
        <title>Complete genome of Terriglobus roseus DSM 18391.</title>
        <authorList>
            <consortium name="US DOE Joint Genome Institute (JGI-PGF)"/>
            <person name="Lucas S."/>
            <person name="Copeland A."/>
            <person name="Lapidus A."/>
            <person name="Glavina del Rio T."/>
            <person name="Dalin E."/>
            <person name="Tice H."/>
            <person name="Bruce D."/>
            <person name="Goodwin L."/>
            <person name="Pitluck S."/>
            <person name="Peters L."/>
            <person name="Mikhailova N."/>
            <person name="Munk A.C.C."/>
            <person name="Kyrpides N."/>
            <person name="Mavromatis K."/>
            <person name="Ivanova N."/>
            <person name="Brettin T."/>
            <person name="Detter J.C."/>
            <person name="Han C."/>
            <person name="Larimer F."/>
            <person name="Land M."/>
            <person name="Hauser L."/>
            <person name="Markowitz V."/>
            <person name="Cheng J.-F."/>
            <person name="Hugenholtz P."/>
            <person name="Woyke T."/>
            <person name="Wu D."/>
            <person name="Brambilla E."/>
            <person name="Klenk H.-P."/>
            <person name="Eisen J.A."/>
        </authorList>
    </citation>
    <scope>NUCLEOTIDE SEQUENCE [LARGE SCALE GENOMIC DNA]</scope>
    <source>
        <strain evidence="6">DSM 18391 / NRRL B-41598 / KBS 63</strain>
    </source>
</reference>
<dbReference type="PANTHER" id="PTHR24567:SF74">
    <property type="entry name" value="HTH-TYPE TRANSCRIPTIONAL REGULATOR ARCR"/>
    <property type="match status" value="1"/>
</dbReference>
<evidence type="ECO:0000313" key="6">
    <source>
        <dbReference type="Proteomes" id="UP000006056"/>
    </source>
</evidence>
<keyword evidence="6" id="KW-1185">Reference proteome</keyword>
<dbReference type="Gene3D" id="1.10.10.10">
    <property type="entry name" value="Winged helix-like DNA-binding domain superfamily/Winged helix DNA-binding domain"/>
    <property type="match status" value="1"/>
</dbReference>
<dbReference type="InterPro" id="IPR018490">
    <property type="entry name" value="cNMP-bd_dom_sf"/>
</dbReference>
<dbReference type="PANTHER" id="PTHR24567">
    <property type="entry name" value="CRP FAMILY TRANSCRIPTIONAL REGULATORY PROTEIN"/>
    <property type="match status" value="1"/>
</dbReference>
<dbReference type="HOGENOM" id="CLU_077340_0_0_0"/>
<sequence length="231" mass="25304">MSSTIGNILMDKLPAEIRDRVMASATFLDLPIRTSLFRSQEIPEYLYFLTGGLTSAVVAMNDGGSAEVGMCGKEGIVGASALLGPALMQVECFMQIAGMGYRMPLAAARNCFEAVPEFRRIVLSYVQEQMVIASQTGACNKLHDAQSRLARWILMVADRIESETLGLTQEFLAEMLGTQRSTVVLVAGQLQDKGAIQYRRGVVKILDRSLLTSLACECYAVTKRSLDNLHR</sequence>
<dbReference type="PATRIC" id="fig|926566.3.peg.524"/>
<dbReference type="InterPro" id="IPR036388">
    <property type="entry name" value="WH-like_DNA-bd_sf"/>
</dbReference>
<keyword evidence="2" id="KW-0238">DNA-binding</keyword>
<dbReference type="STRING" id="926566.Terro_0529"/>
<gene>
    <name evidence="5" type="ordered locus">Terro_0529</name>
</gene>
<dbReference type="InterPro" id="IPR050397">
    <property type="entry name" value="Env_Response_Regulators"/>
</dbReference>
<dbReference type="GO" id="GO:0005829">
    <property type="term" value="C:cytosol"/>
    <property type="evidence" value="ECO:0007669"/>
    <property type="project" value="TreeGrafter"/>
</dbReference>
<feature type="domain" description="HTH crp-type" evidence="4">
    <location>
        <begin position="143"/>
        <end position="209"/>
    </location>
</feature>
<dbReference type="eggNOG" id="COG0664">
    <property type="taxonomic scope" value="Bacteria"/>
</dbReference>
<organism evidence="5 6">
    <name type="scientific">Terriglobus roseus (strain DSM 18391 / NRRL B-41598 / KBS 63)</name>
    <dbReference type="NCBI Taxonomy" id="926566"/>
    <lineage>
        <taxon>Bacteria</taxon>
        <taxon>Pseudomonadati</taxon>
        <taxon>Acidobacteriota</taxon>
        <taxon>Terriglobia</taxon>
        <taxon>Terriglobales</taxon>
        <taxon>Acidobacteriaceae</taxon>
        <taxon>Terriglobus</taxon>
    </lineage>
</organism>
<dbReference type="AlphaFoldDB" id="I3ZCA2"/>
<dbReference type="RefSeq" id="WP_014784439.1">
    <property type="nucleotide sequence ID" value="NC_018014.1"/>
</dbReference>
<protein>
    <submittedName>
        <fullName evidence="5">cAMP-binding protein</fullName>
    </submittedName>
</protein>
<accession>I3ZCA2</accession>
<name>I3ZCA2_TERRK</name>
<keyword evidence="1" id="KW-0805">Transcription regulation</keyword>
<keyword evidence="3" id="KW-0804">Transcription</keyword>